<evidence type="ECO:0000256" key="4">
    <source>
        <dbReference type="ARBA" id="ARBA00012583"/>
    </source>
</evidence>
<dbReference type="SUPFAM" id="SSF53448">
    <property type="entry name" value="Nucleotide-diphospho-sugar transferases"/>
    <property type="match status" value="1"/>
</dbReference>
<keyword evidence="9" id="KW-0735">Signal-anchor</keyword>
<dbReference type="GO" id="GO:0004581">
    <property type="term" value="F:dolichyl-phosphate beta-glucosyltransferase activity"/>
    <property type="evidence" value="ECO:0007669"/>
    <property type="project" value="UniProtKB-EC"/>
</dbReference>
<sequence length="238" mass="27319">MYLSVVIPAYNEAKRIIPTLESVFDYLKKQNYDYEVLVVNDGSKDNTAEIVQSFQSQVPNLKLIDNKQNRGKAKVVQQGMMEAHGDLKLFMDADNATTIDNLDKMLSWVAGGHDIVIASIGIKGAEKIGEEPVYRRLLGQLGNFWIRFWVAPGIHDTQRGFKLFTKEAAEKIFPKMRTFGWGFDVELLALARKYGYKIKEVPIVWKNAPDSKVNIWAYPKTLLQTLKIWWNLKTNKYD</sequence>
<dbReference type="Pfam" id="PF00535">
    <property type="entry name" value="Glycos_transf_2"/>
    <property type="match status" value="1"/>
</dbReference>
<keyword evidence="8" id="KW-0256">Endoplasmic reticulum</keyword>
<evidence type="ECO:0000256" key="1">
    <source>
        <dbReference type="ARBA" id="ARBA00004389"/>
    </source>
</evidence>
<organism evidence="14 15">
    <name type="scientific">Candidatus Yanofskybacteria bacterium GW2011_GWA2_41_22</name>
    <dbReference type="NCBI Taxonomy" id="1619023"/>
    <lineage>
        <taxon>Bacteria</taxon>
        <taxon>Candidatus Yanofskyibacteriota</taxon>
    </lineage>
</organism>
<dbReference type="EC" id="2.4.1.117" evidence="4"/>
<evidence type="ECO:0000256" key="7">
    <source>
        <dbReference type="ARBA" id="ARBA00022692"/>
    </source>
</evidence>
<name>A0A0G0VJA7_9BACT</name>
<comment type="similarity">
    <text evidence="3">Belongs to the glycosyltransferase 2 family.</text>
</comment>
<proteinExistence type="inferred from homology"/>
<keyword evidence="5" id="KW-0328">Glycosyltransferase</keyword>
<accession>A0A0G0VJA7</accession>
<protein>
    <recommendedName>
        <fullName evidence="4">dolichyl-phosphate beta-glucosyltransferase</fullName>
        <ecNumber evidence="4">2.4.1.117</ecNumber>
    </recommendedName>
</protein>
<evidence type="ECO:0000256" key="11">
    <source>
        <dbReference type="ARBA" id="ARBA00023136"/>
    </source>
</evidence>
<dbReference type="Proteomes" id="UP000033903">
    <property type="component" value="Unassembled WGS sequence"/>
</dbReference>
<comment type="caution">
    <text evidence="14">The sequence shown here is derived from an EMBL/GenBank/DDBJ whole genome shotgun (WGS) entry which is preliminary data.</text>
</comment>
<evidence type="ECO:0000313" key="14">
    <source>
        <dbReference type="EMBL" id="KKS00959.1"/>
    </source>
</evidence>
<dbReference type="EMBL" id="LCBA01000014">
    <property type="protein sequence ID" value="KKS00959.1"/>
    <property type="molecule type" value="Genomic_DNA"/>
</dbReference>
<reference evidence="14 15" key="1">
    <citation type="journal article" date="2015" name="Nature">
        <title>rRNA introns, odd ribosomes, and small enigmatic genomes across a large radiation of phyla.</title>
        <authorList>
            <person name="Brown C.T."/>
            <person name="Hug L.A."/>
            <person name="Thomas B.C."/>
            <person name="Sharon I."/>
            <person name="Castelle C.J."/>
            <person name="Singh A."/>
            <person name="Wilkins M.J."/>
            <person name="Williams K.H."/>
            <person name="Banfield J.F."/>
        </authorList>
    </citation>
    <scope>NUCLEOTIDE SEQUENCE [LARGE SCALE GENOMIC DNA]</scope>
</reference>
<evidence type="ECO:0000313" key="15">
    <source>
        <dbReference type="Proteomes" id="UP000033903"/>
    </source>
</evidence>
<evidence type="ECO:0000256" key="2">
    <source>
        <dbReference type="ARBA" id="ARBA00004922"/>
    </source>
</evidence>
<evidence type="ECO:0000259" key="13">
    <source>
        <dbReference type="Pfam" id="PF00535"/>
    </source>
</evidence>
<evidence type="ECO:0000256" key="10">
    <source>
        <dbReference type="ARBA" id="ARBA00022989"/>
    </source>
</evidence>
<keyword evidence="10" id="KW-1133">Transmembrane helix</keyword>
<evidence type="ECO:0000256" key="3">
    <source>
        <dbReference type="ARBA" id="ARBA00006739"/>
    </source>
</evidence>
<dbReference type="AlphaFoldDB" id="A0A0G0VJA7"/>
<keyword evidence="11" id="KW-0472">Membrane</keyword>
<evidence type="ECO:0000256" key="5">
    <source>
        <dbReference type="ARBA" id="ARBA00022676"/>
    </source>
</evidence>
<dbReference type="Gene3D" id="3.90.550.10">
    <property type="entry name" value="Spore Coat Polysaccharide Biosynthesis Protein SpsA, Chain A"/>
    <property type="match status" value="1"/>
</dbReference>
<dbReference type="PANTHER" id="PTHR10859">
    <property type="entry name" value="GLYCOSYL TRANSFERASE"/>
    <property type="match status" value="1"/>
</dbReference>
<evidence type="ECO:0000256" key="12">
    <source>
        <dbReference type="ARBA" id="ARBA00045097"/>
    </source>
</evidence>
<dbReference type="CDD" id="cd04188">
    <property type="entry name" value="DPG_synthase"/>
    <property type="match status" value="1"/>
</dbReference>
<dbReference type="PANTHER" id="PTHR10859:SF91">
    <property type="entry name" value="DOLICHYL-PHOSPHATE BETA-GLUCOSYLTRANSFERASE"/>
    <property type="match status" value="1"/>
</dbReference>
<feature type="domain" description="Glycosyltransferase 2-like" evidence="13">
    <location>
        <begin position="4"/>
        <end position="173"/>
    </location>
</feature>
<dbReference type="InterPro" id="IPR001173">
    <property type="entry name" value="Glyco_trans_2-like"/>
</dbReference>
<gene>
    <name evidence="14" type="ORF">UU54_C0014G0004</name>
</gene>
<dbReference type="GO" id="GO:0006487">
    <property type="term" value="P:protein N-linked glycosylation"/>
    <property type="evidence" value="ECO:0007669"/>
    <property type="project" value="TreeGrafter"/>
</dbReference>
<keyword evidence="7" id="KW-0812">Transmembrane</keyword>
<evidence type="ECO:0000256" key="6">
    <source>
        <dbReference type="ARBA" id="ARBA00022679"/>
    </source>
</evidence>
<dbReference type="InterPro" id="IPR035518">
    <property type="entry name" value="DPG_synthase"/>
</dbReference>
<evidence type="ECO:0000256" key="9">
    <source>
        <dbReference type="ARBA" id="ARBA00022968"/>
    </source>
</evidence>
<dbReference type="InterPro" id="IPR029044">
    <property type="entry name" value="Nucleotide-diphossugar_trans"/>
</dbReference>
<keyword evidence="6" id="KW-0808">Transferase</keyword>
<comment type="subcellular location">
    <subcellularLocation>
        <location evidence="1">Endoplasmic reticulum membrane</location>
        <topology evidence="1">Single-pass membrane protein</topology>
    </subcellularLocation>
</comment>
<evidence type="ECO:0000256" key="8">
    <source>
        <dbReference type="ARBA" id="ARBA00022824"/>
    </source>
</evidence>
<comment type="pathway">
    <text evidence="2">Protein modification; protein glycosylation.</text>
</comment>
<comment type="catalytic activity">
    <reaction evidence="12">
        <text>a di-trans,poly-cis-dolichyl phosphate + UDP-alpha-D-glucose = a di-trans,poly-cis-dolichyl beta-D-glucosyl phosphate + UDP</text>
        <dbReference type="Rhea" id="RHEA:15401"/>
        <dbReference type="Rhea" id="RHEA-COMP:19498"/>
        <dbReference type="Rhea" id="RHEA-COMP:19502"/>
        <dbReference type="ChEBI" id="CHEBI:57525"/>
        <dbReference type="ChEBI" id="CHEBI:57683"/>
        <dbReference type="ChEBI" id="CHEBI:58223"/>
        <dbReference type="ChEBI" id="CHEBI:58885"/>
        <dbReference type="EC" id="2.4.1.117"/>
    </reaction>
    <physiologicalReaction direction="left-to-right" evidence="12">
        <dbReference type="Rhea" id="RHEA:15402"/>
    </physiologicalReaction>
</comment>